<comment type="function">
    <text evidence="1">Thiol-specific peroxidase that catalyzes the reduction of hydrogen peroxide and organic hydroperoxides to water and alcohols, respectively. Plays a role in cell protection against oxidative stress by detoxifying peroxides and as sensor of hydrogen peroxide-mediated signaling events.</text>
</comment>
<gene>
    <name evidence="15" type="ORF">CEE60_01475</name>
</gene>
<keyword evidence="8" id="KW-0676">Redox-active center</keyword>
<dbReference type="PANTHER" id="PTHR42801:SF4">
    <property type="entry name" value="AHPC_TSA FAMILY PROTEIN"/>
    <property type="match status" value="1"/>
</dbReference>
<evidence type="ECO:0000256" key="1">
    <source>
        <dbReference type="ARBA" id="ARBA00003330"/>
    </source>
</evidence>
<keyword evidence="5" id="KW-0049">Antioxidant</keyword>
<evidence type="ECO:0000313" key="15">
    <source>
        <dbReference type="EMBL" id="OWQ57195.1"/>
    </source>
</evidence>
<proteinExistence type="inferred from homology"/>
<keyword evidence="4" id="KW-0575">Peroxidase</keyword>
<dbReference type="GO" id="GO:0045454">
    <property type="term" value="P:cell redox homeostasis"/>
    <property type="evidence" value="ECO:0007669"/>
    <property type="project" value="TreeGrafter"/>
</dbReference>
<name>A0A246HRW7_STEMA</name>
<dbReference type="InterPro" id="IPR000866">
    <property type="entry name" value="AhpC/TSA"/>
</dbReference>
<dbReference type="EMBL" id="NIVS01000003">
    <property type="protein sequence ID" value="OWQ57195.1"/>
    <property type="molecule type" value="Genomic_DNA"/>
</dbReference>
<dbReference type="OrthoDB" id="9812811at2"/>
<evidence type="ECO:0000256" key="11">
    <source>
        <dbReference type="ARBA" id="ARBA00042639"/>
    </source>
</evidence>
<evidence type="ECO:0000256" key="4">
    <source>
        <dbReference type="ARBA" id="ARBA00022559"/>
    </source>
</evidence>
<dbReference type="EC" id="1.11.1.24" evidence="3"/>
<reference evidence="15 16" key="1">
    <citation type="submission" date="2017-06" db="EMBL/GenBank/DDBJ databases">
        <authorList>
            <person name="Kim H.J."/>
            <person name="Triplett B.A."/>
        </authorList>
    </citation>
    <scope>NUCLEOTIDE SEQUENCE [LARGE SCALE GENOMIC DNA]</scope>
    <source>
        <strain evidence="15 16">13146</strain>
    </source>
</reference>
<evidence type="ECO:0000256" key="13">
    <source>
        <dbReference type="PIRSR" id="PIRSR000239-1"/>
    </source>
</evidence>
<dbReference type="AlphaFoldDB" id="A0A246HRW7"/>
<dbReference type="InterPro" id="IPR024706">
    <property type="entry name" value="Peroxiredoxin_AhpC-typ"/>
</dbReference>
<dbReference type="GO" id="GO:0008379">
    <property type="term" value="F:thioredoxin peroxidase activity"/>
    <property type="evidence" value="ECO:0007669"/>
    <property type="project" value="TreeGrafter"/>
</dbReference>
<sequence length="159" mass="17149">MNDGDTLDSTTLALPLALSGGETTTLGDLAGQWLVLYFYPKDSTPGCTTEGIDFNALLPQFTNAGARVFGVSRDSVKSHDNFCAKQGFAFPLISDGDEALCTAFDVIKLKNMYGKQVRGIERSTFLISPDSRIVQAWRKVKVAGHADTVLEALKAAKTQ</sequence>
<feature type="domain" description="Thioredoxin" evidence="14">
    <location>
        <begin position="1"/>
        <end position="158"/>
    </location>
</feature>
<evidence type="ECO:0000259" key="14">
    <source>
        <dbReference type="PROSITE" id="PS51352"/>
    </source>
</evidence>
<dbReference type="GO" id="GO:0005737">
    <property type="term" value="C:cytoplasm"/>
    <property type="evidence" value="ECO:0007669"/>
    <property type="project" value="TreeGrafter"/>
</dbReference>
<keyword evidence="7" id="KW-1015">Disulfide bond</keyword>
<comment type="subunit">
    <text evidence="2">Monomer.</text>
</comment>
<dbReference type="Proteomes" id="UP000198157">
    <property type="component" value="Unassembled WGS sequence"/>
</dbReference>
<dbReference type="SUPFAM" id="SSF52833">
    <property type="entry name" value="Thioredoxin-like"/>
    <property type="match status" value="1"/>
</dbReference>
<dbReference type="Gene3D" id="3.40.30.10">
    <property type="entry name" value="Glutaredoxin"/>
    <property type="match status" value="1"/>
</dbReference>
<comment type="similarity">
    <text evidence="10">Belongs to the peroxiredoxin family. BCP/PrxQ subfamily.</text>
</comment>
<dbReference type="PANTHER" id="PTHR42801">
    <property type="entry name" value="THIOREDOXIN-DEPENDENT PEROXIDE REDUCTASE"/>
    <property type="match status" value="1"/>
</dbReference>
<dbReference type="Pfam" id="PF00578">
    <property type="entry name" value="AhpC-TSA"/>
    <property type="match status" value="1"/>
</dbReference>
<protein>
    <recommendedName>
        <fullName evidence="3">thioredoxin-dependent peroxiredoxin</fullName>
        <ecNumber evidence="3">1.11.1.24</ecNumber>
    </recommendedName>
    <alternativeName>
        <fullName evidence="9">Thioredoxin peroxidase</fullName>
    </alternativeName>
    <alternativeName>
        <fullName evidence="11">Thioredoxin-dependent peroxiredoxin Bcp</fullName>
    </alternativeName>
</protein>
<evidence type="ECO:0000256" key="6">
    <source>
        <dbReference type="ARBA" id="ARBA00023002"/>
    </source>
</evidence>
<evidence type="ECO:0000256" key="2">
    <source>
        <dbReference type="ARBA" id="ARBA00011245"/>
    </source>
</evidence>
<comment type="caution">
    <text evidence="15">The sequence shown here is derived from an EMBL/GenBank/DDBJ whole genome shotgun (WGS) entry which is preliminary data.</text>
</comment>
<dbReference type="InterPro" id="IPR036249">
    <property type="entry name" value="Thioredoxin-like_sf"/>
</dbReference>
<dbReference type="InterPro" id="IPR050924">
    <property type="entry name" value="Peroxiredoxin_BCP/PrxQ"/>
</dbReference>
<keyword evidence="6" id="KW-0560">Oxidoreductase</keyword>
<dbReference type="GO" id="GO:0034599">
    <property type="term" value="P:cellular response to oxidative stress"/>
    <property type="evidence" value="ECO:0007669"/>
    <property type="project" value="TreeGrafter"/>
</dbReference>
<organism evidence="15 16">
    <name type="scientific">Stenotrophomonas maltophilia</name>
    <name type="common">Pseudomonas maltophilia</name>
    <name type="synonym">Xanthomonas maltophilia</name>
    <dbReference type="NCBI Taxonomy" id="40324"/>
    <lineage>
        <taxon>Bacteria</taxon>
        <taxon>Pseudomonadati</taxon>
        <taxon>Pseudomonadota</taxon>
        <taxon>Gammaproteobacteria</taxon>
        <taxon>Lysobacterales</taxon>
        <taxon>Lysobacteraceae</taxon>
        <taxon>Stenotrophomonas</taxon>
        <taxon>Stenotrophomonas maltophilia group</taxon>
    </lineage>
</organism>
<dbReference type="FunFam" id="3.40.30.10:FF:000007">
    <property type="entry name" value="Thioredoxin-dependent thiol peroxidase"/>
    <property type="match status" value="1"/>
</dbReference>
<evidence type="ECO:0000256" key="9">
    <source>
        <dbReference type="ARBA" id="ARBA00032824"/>
    </source>
</evidence>
<dbReference type="PROSITE" id="PS51352">
    <property type="entry name" value="THIOREDOXIN_2"/>
    <property type="match status" value="1"/>
</dbReference>
<comment type="catalytic activity">
    <reaction evidence="12">
        <text>a hydroperoxide + [thioredoxin]-dithiol = an alcohol + [thioredoxin]-disulfide + H2O</text>
        <dbReference type="Rhea" id="RHEA:62620"/>
        <dbReference type="Rhea" id="RHEA-COMP:10698"/>
        <dbReference type="Rhea" id="RHEA-COMP:10700"/>
        <dbReference type="ChEBI" id="CHEBI:15377"/>
        <dbReference type="ChEBI" id="CHEBI:29950"/>
        <dbReference type="ChEBI" id="CHEBI:30879"/>
        <dbReference type="ChEBI" id="CHEBI:35924"/>
        <dbReference type="ChEBI" id="CHEBI:50058"/>
        <dbReference type="EC" id="1.11.1.24"/>
    </reaction>
</comment>
<evidence type="ECO:0000256" key="8">
    <source>
        <dbReference type="ARBA" id="ARBA00023284"/>
    </source>
</evidence>
<evidence type="ECO:0000313" key="16">
    <source>
        <dbReference type="Proteomes" id="UP000198157"/>
    </source>
</evidence>
<evidence type="ECO:0000256" key="12">
    <source>
        <dbReference type="ARBA" id="ARBA00049091"/>
    </source>
</evidence>
<evidence type="ECO:0000256" key="5">
    <source>
        <dbReference type="ARBA" id="ARBA00022862"/>
    </source>
</evidence>
<feature type="active site" description="Cysteine sulfenic acid (-SOH) intermediate; for peroxidase activity" evidence="13">
    <location>
        <position position="47"/>
    </location>
</feature>
<dbReference type="PIRSF" id="PIRSF000239">
    <property type="entry name" value="AHPC"/>
    <property type="match status" value="1"/>
</dbReference>
<evidence type="ECO:0000256" key="10">
    <source>
        <dbReference type="ARBA" id="ARBA00038489"/>
    </source>
</evidence>
<evidence type="ECO:0000256" key="3">
    <source>
        <dbReference type="ARBA" id="ARBA00013017"/>
    </source>
</evidence>
<accession>A0A246HRW7</accession>
<evidence type="ECO:0000256" key="7">
    <source>
        <dbReference type="ARBA" id="ARBA00023157"/>
    </source>
</evidence>
<dbReference type="InterPro" id="IPR013766">
    <property type="entry name" value="Thioredoxin_domain"/>
</dbReference>
<dbReference type="CDD" id="cd03017">
    <property type="entry name" value="PRX_BCP"/>
    <property type="match status" value="1"/>
</dbReference>